<evidence type="ECO:0000256" key="4">
    <source>
        <dbReference type="ARBA" id="ARBA00022989"/>
    </source>
</evidence>
<protein>
    <submittedName>
        <fullName evidence="8">ABC transporter permease</fullName>
    </submittedName>
</protein>
<dbReference type="PANTHER" id="PTHR30294">
    <property type="entry name" value="MEMBRANE COMPONENT OF ABC TRANSPORTER YHHJ-RELATED"/>
    <property type="match status" value="1"/>
</dbReference>
<dbReference type="Pfam" id="PF12698">
    <property type="entry name" value="ABC2_membrane_3"/>
    <property type="match status" value="1"/>
</dbReference>
<gene>
    <name evidence="8" type="ORF">KEM10_15210</name>
</gene>
<organism evidence="8 9">
    <name type="scientific">Carboxylicivirga linearis</name>
    <dbReference type="NCBI Taxonomy" id="1628157"/>
    <lineage>
        <taxon>Bacteria</taxon>
        <taxon>Pseudomonadati</taxon>
        <taxon>Bacteroidota</taxon>
        <taxon>Bacteroidia</taxon>
        <taxon>Marinilabiliales</taxon>
        <taxon>Marinilabiliaceae</taxon>
        <taxon>Carboxylicivirga</taxon>
    </lineage>
</organism>
<name>A0ABS5JXS9_9BACT</name>
<proteinExistence type="predicted"/>
<feature type="transmembrane region" description="Helical" evidence="6">
    <location>
        <begin position="351"/>
        <end position="376"/>
    </location>
</feature>
<evidence type="ECO:0000256" key="6">
    <source>
        <dbReference type="SAM" id="Phobius"/>
    </source>
</evidence>
<dbReference type="Proteomes" id="UP000708576">
    <property type="component" value="Unassembled WGS sequence"/>
</dbReference>
<evidence type="ECO:0000256" key="2">
    <source>
        <dbReference type="ARBA" id="ARBA00022475"/>
    </source>
</evidence>
<evidence type="ECO:0000256" key="3">
    <source>
        <dbReference type="ARBA" id="ARBA00022692"/>
    </source>
</evidence>
<evidence type="ECO:0000313" key="8">
    <source>
        <dbReference type="EMBL" id="MBS2099643.1"/>
    </source>
</evidence>
<evidence type="ECO:0000313" key="9">
    <source>
        <dbReference type="Proteomes" id="UP000708576"/>
    </source>
</evidence>
<evidence type="ECO:0000256" key="1">
    <source>
        <dbReference type="ARBA" id="ARBA00004651"/>
    </source>
</evidence>
<evidence type="ECO:0000259" key="7">
    <source>
        <dbReference type="Pfam" id="PF12698"/>
    </source>
</evidence>
<dbReference type="InterPro" id="IPR013525">
    <property type="entry name" value="ABC2_TM"/>
</dbReference>
<feature type="transmembrane region" description="Helical" evidence="6">
    <location>
        <begin position="26"/>
        <end position="46"/>
    </location>
</feature>
<comment type="subcellular location">
    <subcellularLocation>
        <location evidence="1">Cell membrane</location>
        <topology evidence="1">Multi-pass membrane protein</topology>
    </subcellularLocation>
</comment>
<feature type="transmembrane region" description="Helical" evidence="6">
    <location>
        <begin position="273"/>
        <end position="296"/>
    </location>
</feature>
<dbReference type="InterPro" id="IPR051449">
    <property type="entry name" value="ABC-2_transporter_component"/>
</dbReference>
<keyword evidence="5 6" id="KW-0472">Membrane</keyword>
<keyword evidence="2" id="KW-1003">Cell membrane</keyword>
<dbReference type="RefSeq" id="WP_212216885.1">
    <property type="nucleotide sequence ID" value="NZ_JAGUCO010000013.1"/>
</dbReference>
<accession>A0ABS5JXS9</accession>
<feature type="transmembrane region" description="Helical" evidence="6">
    <location>
        <begin position="308"/>
        <end position="331"/>
    </location>
</feature>
<feature type="domain" description="ABC-2 type transporter transmembrane" evidence="7">
    <location>
        <begin position="29"/>
        <end position="375"/>
    </location>
</feature>
<keyword evidence="3 6" id="KW-0812">Transmembrane</keyword>
<dbReference type="EMBL" id="JAGUCO010000013">
    <property type="protein sequence ID" value="MBS2099643.1"/>
    <property type="molecule type" value="Genomic_DNA"/>
</dbReference>
<keyword evidence="9" id="KW-1185">Reference proteome</keyword>
<reference evidence="8 9" key="1">
    <citation type="journal article" date="2015" name="Int. J. Syst. Evol. Microbiol.">
        <title>Carboxylicivirga linearis sp. nov., isolated from a sea cucumber culture pond.</title>
        <authorList>
            <person name="Wang F.Q."/>
            <person name="Zhou Y.X."/>
            <person name="Lin X.Z."/>
            <person name="Chen G.J."/>
            <person name="Du Z.J."/>
        </authorList>
    </citation>
    <scope>NUCLEOTIDE SEQUENCE [LARGE SCALE GENOMIC DNA]</scope>
    <source>
        <strain evidence="8 9">FB218</strain>
    </source>
</reference>
<evidence type="ECO:0000256" key="5">
    <source>
        <dbReference type="ARBA" id="ARBA00023136"/>
    </source>
</evidence>
<comment type="caution">
    <text evidence="8">The sequence shown here is derived from an EMBL/GenBank/DDBJ whole genome shotgun (WGS) entry which is preliminary data.</text>
</comment>
<sequence length="394" mass="43964">MLNKEQYQGIKGLILREWHEILENRTLRMCLVYFPLLALIFFTWFFKAQQPENLPVAIIDTDNSATSSKLVNMLDATSELKLVRKYTDLKSAESALKQGIVYGVVAIPDDFERSVMKSEQADVVMLYNNELLIPAGTVSKAVNKVTATMGAGINIKRNMMKGDSYDAALKKAQPIIIDSQVMFNSTVNYLYFLVSGILPALLQIFVLMVGGFVIGRELRNGTGKEWLTYADNSIIKAIIGKMTPYVAIFTIVGFTYNSVLYDYLNVPMNGSRLIVEAGQIVMILAYFGISFTLVAWSRNMRFSISISAIFGALAFSFSGLTFPVSGMPDIAQSLTHMFPFTHYLELFLNQAFYGAPAISGLARLGIMCGFIILPLVSIRRMKEVMSDSKFYGRL</sequence>
<feature type="transmembrane region" description="Helical" evidence="6">
    <location>
        <begin position="189"/>
        <end position="214"/>
    </location>
</feature>
<dbReference type="PANTHER" id="PTHR30294:SF47">
    <property type="entry name" value="INNER MEMBRANE TRANSPORT PERMEASE YHHJ"/>
    <property type="match status" value="1"/>
</dbReference>
<dbReference type="Gene3D" id="3.40.1710.10">
    <property type="entry name" value="abc type-2 transporter like domain"/>
    <property type="match status" value="1"/>
</dbReference>
<feature type="transmembrane region" description="Helical" evidence="6">
    <location>
        <begin position="242"/>
        <end position="261"/>
    </location>
</feature>
<keyword evidence="4 6" id="KW-1133">Transmembrane helix</keyword>